<gene>
    <name evidence="4" type="ORF">ACFSQJ_00625</name>
</gene>
<evidence type="ECO:0000256" key="2">
    <source>
        <dbReference type="ARBA" id="ARBA00022695"/>
    </source>
</evidence>
<organism evidence="4 5">
    <name type="scientific">Croceitalea marina</name>
    <dbReference type="NCBI Taxonomy" id="1775166"/>
    <lineage>
        <taxon>Bacteria</taxon>
        <taxon>Pseudomonadati</taxon>
        <taxon>Bacteroidota</taxon>
        <taxon>Flavobacteriia</taxon>
        <taxon>Flavobacteriales</taxon>
        <taxon>Flavobacteriaceae</taxon>
        <taxon>Croceitalea</taxon>
    </lineage>
</organism>
<evidence type="ECO:0000313" key="5">
    <source>
        <dbReference type="Proteomes" id="UP001597526"/>
    </source>
</evidence>
<accession>A0ABW5MTB6</accession>
<evidence type="ECO:0000256" key="1">
    <source>
        <dbReference type="ARBA" id="ARBA00022679"/>
    </source>
</evidence>
<dbReference type="EMBL" id="JBHULB010000002">
    <property type="protein sequence ID" value="MFD2585413.1"/>
    <property type="molecule type" value="Genomic_DNA"/>
</dbReference>
<dbReference type="PANTHER" id="PTHR43584:SF8">
    <property type="entry name" value="N-ACETYLMURAMATE ALPHA-1-PHOSPHATE URIDYLYLTRANSFERASE"/>
    <property type="match status" value="1"/>
</dbReference>
<dbReference type="Gene3D" id="3.90.550.10">
    <property type="entry name" value="Spore Coat Polysaccharide Biosynthesis Protein SpsA, Chain A"/>
    <property type="match status" value="1"/>
</dbReference>
<dbReference type="InterPro" id="IPR029044">
    <property type="entry name" value="Nucleotide-diphossugar_trans"/>
</dbReference>
<dbReference type="RefSeq" id="WP_377764814.1">
    <property type="nucleotide sequence ID" value="NZ_JBHULB010000002.1"/>
</dbReference>
<keyword evidence="1" id="KW-0808">Transferase</keyword>
<dbReference type="Pfam" id="PF00483">
    <property type="entry name" value="NTP_transferase"/>
    <property type="match status" value="1"/>
</dbReference>
<comment type="caution">
    <text evidence="4">The sequence shown here is derived from an EMBL/GenBank/DDBJ whole genome shotgun (WGS) entry which is preliminary data.</text>
</comment>
<protein>
    <submittedName>
        <fullName evidence="4">Sugar phosphate nucleotidyltransferase</fullName>
    </submittedName>
</protein>
<evidence type="ECO:0000313" key="4">
    <source>
        <dbReference type="EMBL" id="MFD2585413.1"/>
    </source>
</evidence>
<dbReference type="InterPro" id="IPR050065">
    <property type="entry name" value="GlmU-like"/>
</dbReference>
<name>A0ABW5MTB6_9FLAO</name>
<proteinExistence type="predicted"/>
<feature type="domain" description="Nucleotidyl transferase" evidence="3">
    <location>
        <begin position="32"/>
        <end position="250"/>
    </location>
</feature>
<reference evidence="5" key="1">
    <citation type="journal article" date="2019" name="Int. J. Syst. Evol. Microbiol.">
        <title>The Global Catalogue of Microorganisms (GCM) 10K type strain sequencing project: providing services to taxonomists for standard genome sequencing and annotation.</title>
        <authorList>
            <consortium name="The Broad Institute Genomics Platform"/>
            <consortium name="The Broad Institute Genome Sequencing Center for Infectious Disease"/>
            <person name="Wu L."/>
            <person name="Ma J."/>
        </authorList>
    </citation>
    <scope>NUCLEOTIDE SEQUENCE [LARGE SCALE GENOMIC DNA]</scope>
    <source>
        <strain evidence="5">KCTC 52368</strain>
    </source>
</reference>
<dbReference type="PANTHER" id="PTHR43584">
    <property type="entry name" value="NUCLEOTIDYL TRANSFERASE"/>
    <property type="match status" value="1"/>
</dbReference>
<keyword evidence="2" id="KW-0548">Nucleotidyltransferase</keyword>
<evidence type="ECO:0000259" key="3">
    <source>
        <dbReference type="Pfam" id="PF00483"/>
    </source>
</evidence>
<sequence length="280" mass="31198">MKNESLVIMAGGASSRMKRSLASSGLDDKTLAIAKNLHKTLIPLGEAQKPLLFYLLKNAISAEIKRVYVITSPENGAFKEFAKEFFKEEAHINISLHFAVQYVPEDRAKPLGTADALQQCIDQYPELLKERFTVCNGDNLYSTDALIDLKKERTAPNALISYSSAGLNFSDERIAKFALMDIDENGFLKGIVEKPNPEEVDGYRDAEGILRVSMNIFSFSGDVVYPYLENCLLDPVRDEKELPQAVRKMAGEIDGGIYCYPRSEAIPDLTDANDIKRFIG</sequence>
<dbReference type="Proteomes" id="UP001597526">
    <property type="component" value="Unassembled WGS sequence"/>
</dbReference>
<keyword evidence="5" id="KW-1185">Reference proteome</keyword>
<dbReference type="InterPro" id="IPR005835">
    <property type="entry name" value="NTP_transferase_dom"/>
</dbReference>
<dbReference type="SUPFAM" id="SSF53448">
    <property type="entry name" value="Nucleotide-diphospho-sugar transferases"/>
    <property type="match status" value="1"/>
</dbReference>